<name>A0A381SN74_9ZZZZ</name>
<gene>
    <name evidence="1" type="ORF">METZ01_LOCUS57655</name>
</gene>
<dbReference type="EMBL" id="UINC01003266">
    <property type="protein sequence ID" value="SVA04801.1"/>
    <property type="molecule type" value="Genomic_DNA"/>
</dbReference>
<sequence>VENWFSKLRLVCSLSSYCQHKGILQLDQDTNVQGKKVLTILTNNKRFWLEEQSLNNWQDQFSGTL</sequence>
<reference evidence="1" key="1">
    <citation type="submission" date="2018-05" db="EMBL/GenBank/DDBJ databases">
        <authorList>
            <person name="Lanie J.A."/>
            <person name="Ng W.-L."/>
            <person name="Kazmierczak K.M."/>
            <person name="Andrzejewski T.M."/>
            <person name="Davidsen T.M."/>
            <person name="Wayne K.J."/>
            <person name="Tettelin H."/>
            <person name="Glass J.I."/>
            <person name="Rusch D."/>
            <person name="Podicherti R."/>
            <person name="Tsui H.-C.T."/>
            <person name="Winkler M.E."/>
        </authorList>
    </citation>
    <scope>NUCLEOTIDE SEQUENCE</scope>
</reference>
<evidence type="ECO:0000313" key="1">
    <source>
        <dbReference type="EMBL" id="SVA04801.1"/>
    </source>
</evidence>
<organism evidence="1">
    <name type="scientific">marine metagenome</name>
    <dbReference type="NCBI Taxonomy" id="408172"/>
    <lineage>
        <taxon>unclassified sequences</taxon>
        <taxon>metagenomes</taxon>
        <taxon>ecological metagenomes</taxon>
    </lineage>
</organism>
<proteinExistence type="predicted"/>
<feature type="non-terminal residue" evidence="1">
    <location>
        <position position="1"/>
    </location>
</feature>
<protein>
    <submittedName>
        <fullName evidence="1">Uncharacterized protein</fullName>
    </submittedName>
</protein>
<dbReference type="AlphaFoldDB" id="A0A381SN74"/>
<accession>A0A381SN74</accession>